<keyword evidence="1 5" id="KW-0489">Methyltransferase</keyword>
<dbReference type="PANTHER" id="PTHR22807:SF53">
    <property type="entry name" value="RIBOSOMAL RNA SMALL SUBUNIT METHYLTRANSFERASE B-RELATED"/>
    <property type="match status" value="1"/>
</dbReference>
<dbReference type="InterPro" id="IPR054728">
    <property type="entry name" value="RsmB-like_ferredoxin"/>
</dbReference>
<comment type="caution">
    <text evidence="7">The sequence shown here is derived from an EMBL/GenBank/DDBJ whole genome shotgun (WGS) entry which is preliminary data.</text>
</comment>
<dbReference type="RefSeq" id="WP_354297781.1">
    <property type="nucleotide sequence ID" value="NZ_JBEPLU010000002.1"/>
</dbReference>
<dbReference type="Proteomes" id="UP001549110">
    <property type="component" value="Unassembled WGS sequence"/>
</dbReference>
<dbReference type="Gene3D" id="3.40.50.150">
    <property type="entry name" value="Vaccinia Virus protein VP39"/>
    <property type="match status" value="1"/>
</dbReference>
<dbReference type="InterPro" id="IPR001678">
    <property type="entry name" value="MeTrfase_RsmB-F_NOP2_dom"/>
</dbReference>
<evidence type="ECO:0000256" key="2">
    <source>
        <dbReference type="ARBA" id="ARBA00022679"/>
    </source>
</evidence>
<dbReference type="Pfam" id="PF22458">
    <property type="entry name" value="RsmF-B_ferredox"/>
    <property type="match status" value="1"/>
</dbReference>
<evidence type="ECO:0000256" key="3">
    <source>
        <dbReference type="ARBA" id="ARBA00022691"/>
    </source>
</evidence>
<dbReference type="PRINTS" id="PR02008">
    <property type="entry name" value="RCMTFAMILY"/>
</dbReference>
<dbReference type="PROSITE" id="PS51686">
    <property type="entry name" value="SAM_MT_RSMB_NOP"/>
    <property type="match status" value="1"/>
</dbReference>
<dbReference type="GO" id="GO:0008168">
    <property type="term" value="F:methyltransferase activity"/>
    <property type="evidence" value="ECO:0007669"/>
    <property type="project" value="UniProtKB-KW"/>
</dbReference>
<protein>
    <submittedName>
        <fullName evidence="7">16S rRNA (Cytosine967-C5)-methyltransferase</fullName>
        <ecNumber evidence="7">2.1.1.176</ecNumber>
    </submittedName>
</protein>
<keyword evidence="8" id="KW-1185">Reference proteome</keyword>
<feature type="binding site" evidence="5">
    <location>
        <position position="264"/>
    </location>
    <ligand>
        <name>S-adenosyl-L-methionine</name>
        <dbReference type="ChEBI" id="CHEBI:59789"/>
    </ligand>
</feature>
<evidence type="ECO:0000259" key="6">
    <source>
        <dbReference type="PROSITE" id="PS51686"/>
    </source>
</evidence>
<evidence type="ECO:0000256" key="4">
    <source>
        <dbReference type="ARBA" id="ARBA00022884"/>
    </source>
</evidence>
<dbReference type="SUPFAM" id="SSF53335">
    <property type="entry name" value="S-adenosyl-L-methionine-dependent methyltransferases"/>
    <property type="match status" value="1"/>
</dbReference>
<dbReference type="GO" id="GO:0032259">
    <property type="term" value="P:methylation"/>
    <property type="evidence" value="ECO:0007669"/>
    <property type="project" value="UniProtKB-KW"/>
</dbReference>
<feature type="binding site" evidence="5">
    <location>
        <position position="309"/>
    </location>
    <ligand>
        <name>S-adenosyl-L-methionine</name>
        <dbReference type="ChEBI" id="CHEBI:59789"/>
    </ligand>
</feature>
<organism evidence="7 8">
    <name type="scientific">Phenylobacterium koreense</name>
    <dbReference type="NCBI Taxonomy" id="266125"/>
    <lineage>
        <taxon>Bacteria</taxon>
        <taxon>Pseudomonadati</taxon>
        <taxon>Pseudomonadota</taxon>
        <taxon>Alphaproteobacteria</taxon>
        <taxon>Caulobacterales</taxon>
        <taxon>Caulobacteraceae</taxon>
        <taxon>Phenylobacterium</taxon>
    </lineage>
</organism>
<comment type="similarity">
    <text evidence="5">Belongs to the class I-like SAM-binding methyltransferase superfamily. RsmB/NOP family.</text>
</comment>
<feature type="active site" description="Nucleophile" evidence="5">
    <location>
        <position position="362"/>
    </location>
</feature>
<keyword evidence="2 5" id="KW-0808">Transferase</keyword>
<evidence type="ECO:0000256" key="1">
    <source>
        <dbReference type="ARBA" id="ARBA00022603"/>
    </source>
</evidence>
<dbReference type="InterPro" id="IPR049560">
    <property type="entry name" value="MeTrfase_RsmB-F_NOP2_cat"/>
</dbReference>
<evidence type="ECO:0000313" key="8">
    <source>
        <dbReference type="Proteomes" id="UP001549110"/>
    </source>
</evidence>
<reference evidence="7 8" key="1">
    <citation type="submission" date="2024-06" db="EMBL/GenBank/DDBJ databases">
        <title>Genomic Encyclopedia of Type Strains, Phase IV (KMG-IV): sequencing the most valuable type-strain genomes for metagenomic binning, comparative biology and taxonomic classification.</title>
        <authorList>
            <person name="Goeker M."/>
        </authorList>
    </citation>
    <scope>NUCLEOTIDE SEQUENCE [LARGE SCALE GENOMIC DNA]</scope>
    <source>
        <strain evidence="7 8">DSM 17809</strain>
    </source>
</reference>
<dbReference type="PANTHER" id="PTHR22807">
    <property type="entry name" value="NOP2 YEAST -RELATED NOL1/NOP2/FMU SUN DOMAIN-CONTAINING"/>
    <property type="match status" value="1"/>
</dbReference>
<name>A0ABV2EL22_9CAUL</name>
<evidence type="ECO:0000256" key="5">
    <source>
        <dbReference type="PROSITE-ProRule" id="PRU01023"/>
    </source>
</evidence>
<dbReference type="InterPro" id="IPR023267">
    <property type="entry name" value="RCMT"/>
</dbReference>
<keyword evidence="4 5" id="KW-0694">RNA-binding</keyword>
<evidence type="ECO:0000313" key="7">
    <source>
        <dbReference type="EMBL" id="MET3527301.1"/>
    </source>
</evidence>
<accession>A0ABV2EL22</accession>
<keyword evidence="3 5" id="KW-0949">S-adenosyl-L-methionine</keyword>
<dbReference type="CDD" id="cd02440">
    <property type="entry name" value="AdoMet_MTases"/>
    <property type="match status" value="1"/>
</dbReference>
<gene>
    <name evidence="7" type="ORF">ABID41_002419</name>
</gene>
<dbReference type="Pfam" id="PF01189">
    <property type="entry name" value="Methyltr_RsmB-F"/>
    <property type="match status" value="1"/>
</dbReference>
<feature type="domain" description="SAM-dependent MTase RsmB/NOP-type" evidence="6">
    <location>
        <begin position="146"/>
        <end position="424"/>
    </location>
</feature>
<dbReference type="InterPro" id="IPR029063">
    <property type="entry name" value="SAM-dependent_MTases_sf"/>
</dbReference>
<proteinExistence type="inferred from homology"/>
<dbReference type="EMBL" id="JBEPLU010000002">
    <property type="protein sequence ID" value="MET3527301.1"/>
    <property type="molecule type" value="Genomic_DNA"/>
</dbReference>
<sequence>MRDGGRLSAAIEILADVETRHRPVKLALKAWGDASRFAGAKDRAWVSGLVLDVLRRRRSLAWRMGDDSPRAAVLCALHVLWNWPVERIAEAAGDKPHGPGALRAAERNALTQPRDMADAPAPVRGDYPDWLEASFARAFGDKAALEGEMLAERAPIDLRVNTLKASPDQALQALAPLNAEPTDVLPTALRIAAPDPSQRSQSLEAVPAFSMGWFEVQDLASQIAAAAAGDIRDTQVLDLCAGGGGKTLALAAAMGNTGQIYAYDSDGRRLADTVRRSERAGVTNLQVRSPIYPDALKGLDRAMDLVFIDAPCTGTGAWRRHPDTKWRLKPGTLKQRMADQDAVLDHAVGFLKPGGRIVYVTCSILPEEDEDRVAAFLDRHAGFHITPATDNPRLVQHLTDEGYLRLSPYSSGTDGFFVSVLQRAN</sequence>
<comment type="caution">
    <text evidence="5">Lacks conserved residue(s) required for the propagation of feature annotation.</text>
</comment>
<dbReference type="EC" id="2.1.1.176" evidence="7"/>